<evidence type="ECO:0000313" key="1">
    <source>
        <dbReference type="EMBL" id="GBG97415.1"/>
    </source>
</evidence>
<gene>
    <name evidence="1" type="ORF">NtB2_01560</name>
</gene>
<comment type="caution">
    <text evidence="1">The sequence shown here is derived from an EMBL/GenBank/DDBJ whole genome shotgun (WGS) entry which is preliminary data.</text>
</comment>
<proteinExistence type="predicted"/>
<name>A0A2R5HIK2_9LACT</name>
<evidence type="ECO:0008006" key="3">
    <source>
        <dbReference type="Google" id="ProtNLM"/>
    </source>
</evidence>
<dbReference type="Proteomes" id="UP000245021">
    <property type="component" value="Unassembled WGS sequence"/>
</dbReference>
<organism evidence="1 2">
    <name type="scientific">Lactococcus termiticola</name>
    <dbReference type="NCBI Taxonomy" id="2169526"/>
    <lineage>
        <taxon>Bacteria</taxon>
        <taxon>Bacillati</taxon>
        <taxon>Bacillota</taxon>
        <taxon>Bacilli</taxon>
        <taxon>Lactobacillales</taxon>
        <taxon>Streptococcaceae</taxon>
        <taxon>Lactococcus</taxon>
    </lineage>
</organism>
<dbReference type="InterPro" id="IPR010360">
    <property type="entry name" value="DUF956"/>
</dbReference>
<accession>A0A2R5HIK2</accession>
<reference evidence="1 2" key="1">
    <citation type="journal article" date="2018" name="Genome Announc.">
        <title>Draft Genome Sequence of Lactococcus sp. Strain NtB2 (JCM 32569), Isolated from the Gut of the Higher Termite Nasutitermes takasagoensis.</title>
        <authorList>
            <person name="Noda S."/>
            <person name="Aihara C."/>
            <person name="Yuki M."/>
            <person name="Ohkuma M."/>
        </authorList>
    </citation>
    <scope>NUCLEOTIDE SEQUENCE [LARGE SCALE GENOMIC DNA]</scope>
    <source>
        <strain evidence="1 2">NtB2</strain>
    </source>
</reference>
<dbReference type="AlphaFoldDB" id="A0A2R5HIK2"/>
<protein>
    <recommendedName>
        <fullName evidence="3">Regulator of the mannose operon, ManO</fullName>
    </recommendedName>
</protein>
<dbReference type="EMBL" id="BFFO01000012">
    <property type="protein sequence ID" value="GBG97415.1"/>
    <property type="molecule type" value="Genomic_DNA"/>
</dbReference>
<keyword evidence="2" id="KW-1185">Reference proteome</keyword>
<dbReference type="Pfam" id="PF06115">
    <property type="entry name" value="DUF956"/>
    <property type="match status" value="1"/>
</dbReference>
<sequence length="122" mass="13703">MVSEAISYLGLPKYGKLMLGDRGIEFFSDRNVADNMTFPWESIGALEGRVIRKKKIGRNFTIVLQNKSKVRFSSKEAGKVLKVAREHLGDEKVVRSQTFIGGVKNIPGNFIALFNKKDKLDV</sequence>
<evidence type="ECO:0000313" key="2">
    <source>
        <dbReference type="Proteomes" id="UP000245021"/>
    </source>
</evidence>